<dbReference type="OrthoDB" id="45882at2759"/>
<evidence type="ECO:0000256" key="9">
    <source>
        <dbReference type="ARBA" id="ARBA00030617"/>
    </source>
</evidence>
<evidence type="ECO:0000256" key="7">
    <source>
        <dbReference type="ARBA" id="ARBA00022884"/>
    </source>
</evidence>
<dbReference type="GO" id="GO:0071028">
    <property type="term" value="P:nuclear mRNA surveillance"/>
    <property type="evidence" value="ECO:0007669"/>
    <property type="project" value="TreeGrafter"/>
</dbReference>
<keyword evidence="6" id="KW-0271">Exosome</keyword>
<dbReference type="GO" id="GO:0000467">
    <property type="term" value="P:exonucleolytic trimming to generate mature 3'-end of 5.8S rRNA from tricistronic rRNA transcript (SSU-rRNA, 5.8S rRNA, LSU-rRNA)"/>
    <property type="evidence" value="ECO:0007669"/>
    <property type="project" value="TreeGrafter"/>
</dbReference>
<evidence type="ECO:0000256" key="1">
    <source>
        <dbReference type="ARBA" id="ARBA00004496"/>
    </source>
</evidence>
<dbReference type="GO" id="GO:0005840">
    <property type="term" value="C:ribosome"/>
    <property type="evidence" value="ECO:0007669"/>
    <property type="project" value="UniProtKB-KW"/>
</dbReference>
<dbReference type="Pfam" id="PF01138">
    <property type="entry name" value="RNase_PH"/>
    <property type="match status" value="1"/>
</dbReference>
<keyword evidence="7" id="KW-0694">RNA-binding</keyword>
<keyword evidence="11" id="KW-0689">Ribosomal protein</keyword>
<dbReference type="InterPro" id="IPR027408">
    <property type="entry name" value="PNPase/RNase_PH_dom_sf"/>
</dbReference>
<dbReference type="SUPFAM" id="SSF55666">
    <property type="entry name" value="Ribonuclease PH domain 2-like"/>
    <property type="match status" value="1"/>
</dbReference>
<dbReference type="InterPro" id="IPR001247">
    <property type="entry name" value="ExoRNase_PH_dom1"/>
</dbReference>
<dbReference type="GO" id="GO:0034476">
    <property type="term" value="P:U5 snRNA 3'-end processing"/>
    <property type="evidence" value="ECO:0007669"/>
    <property type="project" value="TreeGrafter"/>
</dbReference>
<dbReference type="PANTHER" id="PTHR11097">
    <property type="entry name" value="EXOSOME COMPLEX EXONUCLEASE RIBOSOMAL RNA PROCESSING PROTEIN"/>
    <property type="match status" value="1"/>
</dbReference>
<dbReference type="GO" id="GO:0071035">
    <property type="term" value="P:nuclear polyadenylation-dependent rRNA catabolic process"/>
    <property type="evidence" value="ECO:0007669"/>
    <property type="project" value="TreeGrafter"/>
</dbReference>
<name>A0A6A6PIY3_9PEZI</name>
<dbReference type="RefSeq" id="XP_033586244.1">
    <property type="nucleotide sequence ID" value="XM_033737991.1"/>
</dbReference>
<evidence type="ECO:0000313" key="12">
    <source>
        <dbReference type="Proteomes" id="UP000799767"/>
    </source>
</evidence>
<dbReference type="GO" id="GO:0000176">
    <property type="term" value="C:nuclear exosome (RNase complex)"/>
    <property type="evidence" value="ECO:0007669"/>
    <property type="project" value="UniProtKB-ARBA"/>
</dbReference>
<feature type="domain" description="Exoribonuclease phosphorolytic" evidence="10">
    <location>
        <begin position="46"/>
        <end position="213"/>
    </location>
</feature>
<evidence type="ECO:0000256" key="2">
    <source>
        <dbReference type="ARBA" id="ARBA00004604"/>
    </source>
</evidence>
<evidence type="ECO:0000256" key="3">
    <source>
        <dbReference type="ARBA" id="ARBA00006678"/>
    </source>
</evidence>
<keyword evidence="5" id="KW-0698">rRNA processing</keyword>
<evidence type="ECO:0000313" key="11">
    <source>
        <dbReference type="EMBL" id="KAF2479674.1"/>
    </source>
</evidence>
<accession>A0A6A6PIY3</accession>
<evidence type="ECO:0000256" key="5">
    <source>
        <dbReference type="ARBA" id="ARBA00022552"/>
    </source>
</evidence>
<dbReference type="InterPro" id="IPR050590">
    <property type="entry name" value="Exosome_comp_Rrp42_subfam"/>
</dbReference>
<dbReference type="SUPFAM" id="SSF54211">
    <property type="entry name" value="Ribosomal protein S5 domain 2-like"/>
    <property type="match status" value="1"/>
</dbReference>
<dbReference type="GO" id="GO:0035925">
    <property type="term" value="F:mRNA 3'-UTR AU-rich region binding"/>
    <property type="evidence" value="ECO:0007669"/>
    <property type="project" value="TreeGrafter"/>
</dbReference>
<keyword evidence="4" id="KW-0963">Cytoplasm</keyword>
<dbReference type="InterPro" id="IPR020568">
    <property type="entry name" value="Ribosomal_Su5_D2-typ_SF"/>
</dbReference>
<evidence type="ECO:0000256" key="8">
    <source>
        <dbReference type="ARBA" id="ARBA00023242"/>
    </source>
</evidence>
<dbReference type="Gene3D" id="3.30.230.70">
    <property type="entry name" value="GHMP Kinase, N-terminal domain"/>
    <property type="match status" value="1"/>
</dbReference>
<dbReference type="GO" id="GO:0000177">
    <property type="term" value="C:cytoplasmic exosome (RNase complex)"/>
    <property type="evidence" value="ECO:0007669"/>
    <property type="project" value="TreeGrafter"/>
</dbReference>
<keyword evidence="8" id="KW-0539">Nucleus</keyword>
<comment type="similarity">
    <text evidence="3">Belongs to the RNase PH family.</text>
</comment>
<dbReference type="GO" id="GO:0034473">
    <property type="term" value="P:U1 snRNA 3'-end processing"/>
    <property type="evidence" value="ECO:0007669"/>
    <property type="project" value="TreeGrafter"/>
</dbReference>
<proteinExistence type="inferred from homology"/>
<dbReference type="GO" id="GO:0005730">
    <property type="term" value="C:nucleolus"/>
    <property type="evidence" value="ECO:0007669"/>
    <property type="project" value="UniProtKB-SubCell"/>
</dbReference>
<dbReference type="GO" id="GO:0034475">
    <property type="term" value="P:U4 snRNA 3'-end processing"/>
    <property type="evidence" value="ECO:0007669"/>
    <property type="project" value="TreeGrafter"/>
</dbReference>
<dbReference type="GO" id="GO:0016075">
    <property type="term" value="P:rRNA catabolic process"/>
    <property type="evidence" value="ECO:0007669"/>
    <property type="project" value="TreeGrafter"/>
</dbReference>
<evidence type="ECO:0000256" key="6">
    <source>
        <dbReference type="ARBA" id="ARBA00022835"/>
    </source>
</evidence>
<keyword evidence="11" id="KW-0687">Ribonucleoprotein</keyword>
<evidence type="ECO:0000256" key="4">
    <source>
        <dbReference type="ARBA" id="ARBA00022490"/>
    </source>
</evidence>
<gene>
    <name evidence="11" type="ORF">BDY17DRAFT_341286</name>
</gene>
<dbReference type="AlphaFoldDB" id="A0A6A6PIY3"/>
<dbReference type="Proteomes" id="UP000799767">
    <property type="component" value="Unassembled WGS sequence"/>
</dbReference>
<dbReference type="GO" id="GO:0071038">
    <property type="term" value="P:TRAMP-dependent tRNA surveillance pathway"/>
    <property type="evidence" value="ECO:0007669"/>
    <property type="project" value="TreeGrafter"/>
</dbReference>
<protein>
    <recommendedName>
        <fullName evidence="9">Ribosomal RNA-processing protein 43</fullName>
    </recommendedName>
</protein>
<dbReference type="PANTHER" id="PTHR11097:SF9">
    <property type="entry name" value="EXOSOME COMPLEX COMPONENT RRP43"/>
    <property type="match status" value="1"/>
</dbReference>
<dbReference type="GeneID" id="54478993"/>
<reference evidence="11" key="1">
    <citation type="journal article" date="2020" name="Stud. Mycol.">
        <title>101 Dothideomycetes genomes: a test case for predicting lifestyles and emergence of pathogens.</title>
        <authorList>
            <person name="Haridas S."/>
            <person name="Albert R."/>
            <person name="Binder M."/>
            <person name="Bloem J."/>
            <person name="Labutti K."/>
            <person name="Salamov A."/>
            <person name="Andreopoulos B."/>
            <person name="Baker S."/>
            <person name="Barry K."/>
            <person name="Bills G."/>
            <person name="Bluhm B."/>
            <person name="Cannon C."/>
            <person name="Castanera R."/>
            <person name="Culley D."/>
            <person name="Daum C."/>
            <person name="Ezra D."/>
            <person name="Gonzalez J."/>
            <person name="Henrissat B."/>
            <person name="Kuo A."/>
            <person name="Liang C."/>
            <person name="Lipzen A."/>
            <person name="Lutzoni F."/>
            <person name="Magnuson J."/>
            <person name="Mondo S."/>
            <person name="Nolan M."/>
            <person name="Ohm R."/>
            <person name="Pangilinan J."/>
            <person name="Park H.-J."/>
            <person name="Ramirez L."/>
            <person name="Alfaro M."/>
            <person name="Sun H."/>
            <person name="Tritt A."/>
            <person name="Yoshinaga Y."/>
            <person name="Zwiers L.-H."/>
            <person name="Turgeon B."/>
            <person name="Goodwin S."/>
            <person name="Spatafora J."/>
            <person name="Crous P."/>
            <person name="Grigoriev I."/>
        </authorList>
    </citation>
    <scope>NUCLEOTIDE SEQUENCE</scope>
    <source>
        <strain evidence="11">CBS 113389</strain>
    </source>
</reference>
<dbReference type="EMBL" id="MU001641">
    <property type="protein sequence ID" value="KAF2479674.1"/>
    <property type="molecule type" value="Genomic_DNA"/>
</dbReference>
<comment type="subcellular location">
    <subcellularLocation>
        <location evidence="1">Cytoplasm</location>
    </subcellularLocation>
    <subcellularLocation>
        <location evidence="2">Nucleus</location>
        <location evidence="2">Nucleolus</location>
    </subcellularLocation>
</comment>
<sequence>MANGANQSPGLSLSRDTFAKLTPGPFLHAHLKQAQPTRPNGRLPHEFRTPTVNTGSLTHSNGSAVVRAGDTAVVCGVRAELLRASDIPHPPSEDIHPDDLVEELGLLVPNVELSTGCSPSHLPGNPPGTLAQSLSYRVWSTLLNSRILDVSTLAIRHTELQPEDEEVPDAEPRVVVKGYWVLYIDILCICLDGNASDTVWLAVMAAFRDTVLPRAWWDADQERILCSSRLAEAKSLKLNCLPVASTFAVFSTASPLKDRAEAESWVLADPDGAEEGVCEEAMTVVIAATGDGATATLLSLEKSGGSVIGEAGVAEPIEYSAP</sequence>
<evidence type="ECO:0000259" key="10">
    <source>
        <dbReference type="Pfam" id="PF01138"/>
    </source>
</evidence>
<dbReference type="InterPro" id="IPR036345">
    <property type="entry name" value="ExoRNase_PH_dom2_sf"/>
</dbReference>
<keyword evidence="12" id="KW-1185">Reference proteome</keyword>
<organism evidence="11 12">
    <name type="scientific">Neohortaea acidophila</name>
    <dbReference type="NCBI Taxonomy" id="245834"/>
    <lineage>
        <taxon>Eukaryota</taxon>
        <taxon>Fungi</taxon>
        <taxon>Dikarya</taxon>
        <taxon>Ascomycota</taxon>
        <taxon>Pezizomycotina</taxon>
        <taxon>Dothideomycetes</taxon>
        <taxon>Dothideomycetidae</taxon>
        <taxon>Mycosphaerellales</taxon>
        <taxon>Teratosphaeriaceae</taxon>
        <taxon>Neohortaea</taxon>
    </lineage>
</organism>